<dbReference type="EMBL" id="ML208483">
    <property type="protein sequence ID" value="TFK64239.1"/>
    <property type="molecule type" value="Genomic_DNA"/>
</dbReference>
<keyword evidence="2" id="KW-1185">Reference proteome</keyword>
<gene>
    <name evidence="1" type="ORF">BDN72DRAFT_901721</name>
</gene>
<accession>A0ACD3AF56</accession>
<proteinExistence type="predicted"/>
<dbReference type="Proteomes" id="UP000308600">
    <property type="component" value="Unassembled WGS sequence"/>
</dbReference>
<evidence type="ECO:0000313" key="2">
    <source>
        <dbReference type="Proteomes" id="UP000308600"/>
    </source>
</evidence>
<sequence>MNRLRKPRPQVEPGTSTSPKGQITLRAPFSPKKIKPLSGYTGQADSDNNGESMRPPVIGADPLHDVHGVVLHPIYQPQTPGEHYWAARALKAEAVLATHAAYRHELRNVASLEEEKRRKDMVMFSEHHRERHNALERIGWGLILCILAFGVIFAYTSQRQPPPKGGWRPTHFTIPILSPFASVVENETSVIGSKTLIACFIAFLCMVYFLIRKRYLQ</sequence>
<evidence type="ECO:0000313" key="1">
    <source>
        <dbReference type="EMBL" id="TFK64239.1"/>
    </source>
</evidence>
<reference evidence="1 2" key="1">
    <citation type="journal article" date="2019" name="Nat. Ecol. Evol.">
        <title>Megaphylogeny resolves global patterns of mushroom evolution.</title>
        <authorList>
            <person name="Varga T."/>
            <person name="Krizsan K."/>
            <person name="Foldi C."/>
            <person name="Dima B."/>
            <person name="Sanchez-Garcia M."/>
            <person name="Sanchez-Ramirez S."/>
            <person name="Szollosi G.J."/>
            <person name="Szarkandi J.G."/>
            <person name="Papp V."/>
            <person name="Albert L."/>
            <person name="Andreopoulos W."/>
            <person name="Angelini C."/>
            <person name="Antonin V."/>
            <person name="Barry K.W."/>
            <person name="Bougher N.L."/>
            <person name="Buchanan P."/>
            <person name="Buyck B."/>
            <person name="Bense V."/>
            <person name="Catcheside P."/>
            <person name="Chovatia M."/>
            <person name="Cooper J."/>
            <person name="Damon W."/>
            <person name="Desjardin D."/>
            <person name="Finy P."/>
            <person name="Geml J."/>
            <person name="Haridas S."/>
            <person name="Hughes K."/>
            <person name="Justo A."/>
            <person name="Karasinski D."/>
            <person name="Kautmanova I."/>
            <person name="Kiss B."/>
            <person name="Kocsube S."/>
            <person name="Kotiranta H."/>
            <person name="LaButti K.M."/>
            <person name="Lechner B.E."/>
            <person name="Liimatainen K."/>
            <person name="Lipzen A."/>
            <person name="Lukacs Z."/>
            <person name="Mihaltcheva S."/>
            <person name="Morgado L.N."/>
            <person name="Niskanen T."/>
            <person name="Noordeloos M.E."/>
            <person name="Ohm R.A."/>
            <person name="Ortiz-Santana B."/>
            <person name="Ovrebo C."/>
            <person name="Racz N."/>
            <person name="Riley R."/>
            <person name="Savchenko A."/>
            <person name="Shiryaev A."/>
            <person name="Soop K."/>
            <person name="Spirin V."/>
            <person name="Szebenyi C."/>
            <person name="Tomsovsky M."/>
            <person name="Tulloss R.E."/>
            <person name="Uehling J."/>
            <person name="Grigoriev I.V."/>
            <person name="Vagvolgyi C."/>
            <person name="Papp T."/>
            <person name="Martin F.M."/>
            <person name="Miettinen O."/>
            <person name="Hibbett D.S."/>
            <person name="Nagy L.G."/>
        </authorList>
    </citation>
    <scope>NUCLEOTIDE SEQUENCE [LARGE SCALE GENOMIC DNA]</scope>
    <source>
        <strain evidence="1 2">NL-1719</strain>
    </source>
</reference>
<protein>
    <submittedName>
        <fullName evidence="1">Uncharacterized protein</fullName>
    </submittedName>
</protein>
<organism evidence="1 2">
    <name type="scientific">Pluteus cervinus</name>
    <dbReference type="NCBI Taxonomy" id="181527"/>
    <lineage>
        <taxon>Eukaryota</taxon>
        <taxon>Fungi</taxon>
        <taxon>Dikarya</taxon>
        <taxon>Basidiomycota</taxon>
        <taxon>Agaricomycotina</taxon>
        <taxon>Agaricomycetes</taxon>
        <taxon>Agaricomycetidae</taxon>
        <taxon>Agaricales</taxon>
        <taxon>Pluteineae</taxon>
        <taxon>Pluteaceae</taxon>
        <taxon>Pluteus</taxon>
    </lineage>
</organism>
<name>A0ACD3AF56_9AGAR</name>